<organism evidence="1 2">
    <name type="scientific">Dipteronia sinensis</name>
    <dbReference type="NCBI Taxonomy" id="43782"/>
    <lineage>
        <taxon>Eukaryota</taxon>
        <taxon>Viridiplantae</taxon>
        <taxon>Streptophyta</taxon>
        <taxon>Embryophyta</taxon>
        <taxon>Tracheophyta</taxon>
        <taxon>Spermatophyta</taxon>
        <taxon>Magnoliopsida</taxon>
        <taxon>eudicotyledons</taxon>
        <taxon>Gunneridae</taxon>
        <taxon>Pentapetalae</taxon>
        <taxon>rosids</taxon>
        <taxon>malvids</taxon>
        <taxon>Sapindales</taxon>
        <taxon>Sapindaceae</taxon>
        <taxon>Hippocastanoideae</taxon>
        <taxon>Acereae</taxon>
        <taxon>Dipteronia</taxon>
    </lineage>
</organism>
<dbReference type="Proteomes" id="UP001281410">
    <property type="component" value="Unassembled WGS sequence"/>
</dbReference>
<accession>A0AAE0B9W1</accession>
<keyword evidence="2" id="KW-1185">Reference proteome</keyword>
<dbReference type="AlphaFoldDB" id="A0AAE0B9W1"/>
<gene>
    <name evidence="1" type="ORF">Dsin_003945</name>
</gene>
<dbReference type="EMBL" id="JANJYJ010000001">
    <property type="protein sequence ID" value="KAK3232064.1"/>
    <property type="molecule type" value="Genomic_DNA"/>
</dbReference>
<sequence length="59" mass="6754">MLMPTTLYASMDQYFRGWFVLANDPATDVRKLIKYNTGIIVNTYLDPECCGSHTVVIHE</sequence>
<evidence type="ECO:0000313" key="2">
    <source>
        <dbReference type="Proteomes" id="UP001281410"/>
    </source>
</evidence>
<proteinExistence type="predicted"/>
<protein>
    <submittedName>
        <fullName evidence="1">Uncharacterized protein</fullName>
    </submittedName>
</protein>
<comment type="caution">
    <text evidence="1">The sequence shown here is derived from an EMBL/GenBank/DDBJ whole genome shotgun (WGS) entry which is preliminary data.</text>
</comment>
<evidence type="ECO:0000313" key="1">
    <source>
        <dbReference type="EMBL" id="KAK3232064.1"/>
    </source>
</evidence>
<reference evidence="1" key="1">
    <citation type="journal article" date="2023" name="Plant J.">
        <title>Genome sequences and population genomics provide insights into the demographic history, inbreeding, and mutation load of two 'living fossil' tree species of Dipteronia.</title>
        <authorList>
            <person name="Feng Y."/>
            <person name="Comes H.P."/>
            <person name="Chen J."/>
            <person name="Zhu S."/>
            <person name="Lu R."/>
            <person name="Zhang X."/>
            <person name="Li P."/>
            <person name="Qiu J."/>
            <person name="Olsen K.M."/>
            <person name="Qiu Y."/>
        </authorList>
    </citation>
    <scope>NUCLEOTIDE SEQUENCE</scope>
    <source>
        <strain evidence="1">NBL</strain>
    </source>
</reference>
<name>A0AAE0B9W1_9ROSI</name>